<dbReference type="OrthoDB" id="10311703at2759"/>
<dbReference type="Proteomes" id="UP000266673">
    <property type="component" value="Unassembled WGS sequence"/>
</dbReference>
<name>A0A397VUA5_9GLOM</name>
<reference evidence="1 2" key="1">
    <citation type="submission" date="2018-06" db="EMBL/GenBank/DDBJ databases">
        <title>Comparative genomics reveals the genomic features of Rhizophagus irregularis, R. cerebriforme, R. diaphanum and Gigaspora rosea, and their symbiotic lifestyle signature.</title>
        <authorList>
            <person name="Morin E."/>
            <person name="San Clemente H."/>
            <person name="Chen E.C.H."/>
            <person name="De La Providencia I."/>
            <person name="Hainaut M."/>
            <person name="Kuo A."/>
            <person name="Kohler A."/>
            <person name="Murat C."/>
            <person name="Tang N."/>
            <person name="Roy S."/>
            <person name="Loubradou J."/>
            <person name="Henrissat B."/>
            <person name="Grigoriev I.V."/>
            <person name="Corradi N."/>
            <person name="Roux C."/>
            <person name="Martin F.M."/>
        </authorList>
    </citation>
    <scope>NUCLEOTIDE SEQUENCE [LARGE SCALE GENOMIC DNA]</scope>
    <source>
        <strain evidence="1 2">DAOM 194757</strain>
    </source>
</reference>
<evidence type="ECO:0000313" key="1">
    <source>
        <dbReference type="EMBL" id="RIB24559.1"/>
    </source>
</evidence>
<dbReference type="Gene3D" id="3.80.10.10">
    <property type="entry name" value="Ribonuclease Inhibitor"/>
    <property type="match status" value="1"/>
</dbReference>
<accession>A0A397VUA5</accession>
<proteinExistence type="predicted"/>
<gene>
    <name evidence="1" type="ORF">C2G38_2168313</name>
</gene>
<evidence type="ECO:0008006" key="3">
    <source>
        <dbReference type="Google" id="ProtNLM"/>
    </source>
</evidence>
<keyword evidence="2" id="KW-1185">Reference proteome</keyword>
<dbReference type="SUPFAM" id="SSF52047">
    <property type="entry name" value="RNI-like"/>
    <property type="match status" value="1"/>
</dbReference>
<evidence type="ECO:0000313" key="2">
    <source>
        <dbReference type="Proteomes" id="UP000266673"/>
    </source>
</evidence>
<protein>
    <recommendedName>
        <fullName evidence="3">F-box domain-containing protein</fullName>
    </recommendedName>
</protein>
<dbReference type="EMBL" id="QKWP01000212">
    <property type="protein sequence ID" value="RIB24559.1"/>
    <property type="molecule type" value="Genomic_DNA"/>
</dbReference>
<dbReference type="AlphaFoldDB" id="A0A397VUA5"/>
<comment type="caution">
    <text evidence="1">The sequence shown here is derived from an EMBL/GenBank/DDBJ whole genome shotgun (WGS) entry which is preliminary data.</text>
</comment>
<sequence>MSIPILWQDPFSFEQKKSLLISKYFLSLGEDEKFILKGFGINTEFPKTLFDYARFLKVLDLSNLKSNSGAILYKLDLHILDDEINLELPYSLGQHKQFFSRLQNLTLNLMLFSTENATYLLSILEKNATKISALKLNKFHSEYEPKLIQALIRIIKSQEQLRQFSIVGKHYPEEFYGIILALESQKNSLQEVIIEYCNCSTEFEVLKNCKNLEILRMRYPELLNTLNCKINTLEIVDFQIDAPYIFQILENSGLLLQRLKFNSESTLEEPLLLEALKFFCPNITYLNISFIEFSTQLLELIDNLQNLQFFTLGCTCHTPAKKEHKMLARQFAEILPSTLQYLDLRGSWLKPYMNLFLNNCNAPLKKLLIYELDKKITELIIKFCIRNRTLKYVGLFEHWFLDDNIRNEMETYVTLVLHESIVVDL</sequence>
<dbReference type="InterPro" id="IPR032675">
    <property type="entry name" value="LRR_dom_sf"/>
</dbReference>
<organism evidence="1 2">
    <name type="scientific">Gigaspora rosea</name>
    <dbReference type="NCBI Taxonomy" id="44941"/>
    <lineage>
        <taxon>Eukaryota</taxon>
        <taxon>Fungi</taxon>
        <taxon>Fungi incertae sedis</taxon>
        <taxon>Mucoromycota</taxon>
        <taxon>Glomeromycotina</taxon>
        <taxon>Glomeromycetes</taxon>
        <taxon>Diversisporales</taxon>
        <taxon>Gigasporaceae</taxon>
        <taxon>Gigaspora</taxon>
    </lineage>
</organism>